<evidence type="ECO:0000313" key="2">
    <source>
        <dbReference type="Proteomes" id="UP000198942"/>
    </source>
</evidence>
<keyword evidence="2" id="KW-1185">Reference proteome</keyword>
<dbReference type="OrthoDB" id="886674at2"/>
<organism evidence="1 2">
    <name type="scientific">Mucilaginibacter gossypiicola</name>
    <dbReference type="NCBI Taxonomy" id="551995"/>
    <lineage>
        <taxon>Bacteria</taxon>
        <taxon>Pseudomonadati</taxon>
        <taxon>Bacteroidota</taxon>
        <taxon>Sphingobacteriia</taxon>
        <taxon>Sphingobacteriales</taxon>
        <taxon>Sphingobacteriaceae</taxon>
        <taxon>Mucilaginibacter</taxon>
    </lineage>
</organism>
<gene>
    <name evidence="1" type="ORF">SAMN05192574_10681</name>
</gene>
<name>A0A1H8MU08_9SPHI</name>
<accession>A0A1H8MU08</accession>
<dbReference type="RefSeq" id="WP_091212832.1">
    <property type="nucleotide sequence ID" value="NZ_FOCL01000006.1"/>
</dbReference>
<proteinExistence type="predicted"/>
<dbReference type="STRING" id="551995.SAMN05192574_10681"/>
<dbReference type="EMBL" id="FOCL01000006">
    <property type="protein sequence ID" value="SEO20769.1"/>
    <property type="molecule type" value="Genomic_DNA"/>
</dbReference>
<sequence length="291" mass="32869">MKNSSLLILIFVALISCKSKNKTPVSDTALQSNKQTANTSTNQDSLQQIKTIMNGVWVKSDYINDLNRTQSPYLSSKKLSGIAALEISLGSTESDSLVVDISLNNHEGANLTLFLKQGHQRTSFKTNWIDYKTPANFYELGYKIASGDTSLLLYHYNKNNRVIDSTKYVRVLDKQTVNDMGYGINYITNKLLITGDYVMIDDNKKRSSITFTNEGNVSGFPDYEAYYVNTDFVAGPQNDLDQFSFNINTPQQKDYLFKIKGDTLNIYNTDFSADSIHLKLGTLEYKLVKRK</sequence>
<evidence type="ECO:0000313" key="1">
    <source>
        <dbReference type="EMBL" id="SEO20769.1"/>
    </source>
</evidence>
<dbReference type="AlphaFoldDB" id="A0A1H8MU08"/>
<dbReference type="PROSITE" id="PS51257">
    <property type="entry name" value="PROKAR_LIPOPROTEIN"/>
    <property type="match status" value="1"/>
</dbReference>
<reference evidence="2" key="1">
    <citation type="submission" date="2016-10" db="EMBL/GenBank/DDBJ databases">
        <authorList>
            <person name="Varghese N."/>
            <person name="Submissions S."/>
        </authorList>
    </citation>
    <scope>NUCLEOTIDE SEQUENCE [LARGE SCALE GENOMIC DNA]</scope>
    <source>
        <strain evidence="2">Gh-48</strain>
    </source>
</reference>
<protein>
    <submittedName>
        <fullName evidence="1">Uncharacterized protein</fullName>
    </submittedName>
</protein>
<dbReference type="Proteomes" id="UP000198942">
    <property type="component" value="Unassembled WGS sequence"/>
</dbReference>